<feature type="compositionally biased region" description="Low complexity" evidence="1">
    <location>
        <begin position="30"/>
        <end position="45"/>
    </location>
</feature>
<evidence type="ECO:0000313" key="5">
    <source>
        <dbReference type="Proteomes" id="UP000747399"/>
    </source>
</evidence>
<dbReference type="Proteomes" id="UP000747399">
    <property type="component" value="Unassembled WGS sequence"/>
</dbReference>
<dbReference type="Gene3D" id="2.80.10.50">
    <property type="match status" value="1"/>
</dbReference>
<dbReference type="InterPro" id="IPR000772">
    <property type="entry name" value="Ricin_B_lectin"/>
</dbReference>
<dbReference type="InterPro" id="IPR035992">
    <property type="entry name" value="Ricin_B-like_lectins"/>
</dbReference>
<dbReference type="AlphaFoldDB" id="A0A8J4AZ87"/>
<name>A0A8J4AZ87_9CHLO</name>
<keyword evidence="5" id="KW-1185">Reference proteome</keyword>
<organism evidence="4 5">
    <name type="scientific">Volvox africanus</name>
    <dbReference type="NCBI Taxonomy" id="51714"/>
    <lineage>
        <taxon>Eukaryota</taxon>
        <taxon>Viridiplantae</taxon>
        <taxon>Chlorophyta</taxon>
        <taxon>core chlorophytes</taxon>
        <taxon>Chlorophyceae</taxon>
        <taxon>CS clade</taxon>
        <taxon>Chlamydomonadales</taxon>
        <taxon>Volvocaceae</taxon>
        <taxon>Volvox</taxon>
    </lineage>
</organism>
<dbReference type="Pfam" id="PF14200">
    <property type="entry name" value="RicinB_lectin_2"/>
    <property type="match status" value="1"/>
</dbReference>
<feature type="domain" description="Ricin B lectin" evidence="3">
    <location>
        <begin position="65"/>
        <end position="217"/>
    </location>
</feature>
<feature type="chain" id="PRO_5035269835" description="Ricin B lectin domain-containing protein" evidence="2">
    <location>
        <begin position="24"/>
        <end position="328"/>
    </location>
</feature>
<gene>
    <name evidence="4" type="ORF">Vafri_6966</name>
</gene>
<reference evidence="4" key="1">
    <citation type="journal article" date="2021" name="Proc. Natl. Acad. Sci. U.S.A.">
        <title>Three genomes in the algal genus Volvox reveal the fate of a haploid sex-determining region after a transition to homothallism.</title>
        <authorList>
            <person name="Yamamoto K."/>
            <person name="Hamaji T."/>
            <person name="Kawai-Toyooka H."/>
            <person name="Matsuzaki R."/>
            <person name="Takahashi F."/>
            <person name="Nishimura Y."/>
            <person name="Kawachi M."/>
            <person name="Noguchi H."/>
            <person name="Minakuchi Y."/>
            <person name="Umen J.G."/>
            <person name="Toyoda A."/>
            <person name="Nozaki H."/>
        </authorList>
    </citation>
    <scope>NUCLEOTIDE SEQUENCE</scope>
    <source>
        <strain evidence="4">NIES-3780</strain>
    </source>
</reference>
<dbReference type="SUPFAM" id="SSF50370">
    <property type="entry name" value="Ricin B-like lectins"/>
    <property type="match status" value="1"/>
</dbReference>
<evidence type="ECO:0000256" key="1">
    <source>
        <dbReference type="SAM" id="MobiDB-lite"/>
    </source>
</evidence>
<evidence type="ECO:0000259" key="3">
    <source>
        <dbReference type="SMART" id="SM00458"/>
    </source>
</evidence>
<dbReference type="SMART" id="SM00458">
    <property type="entry name" value="RICIN"/>
    <property type="match status" value="1"/>
</dbReference>
<evidence type="ECO:0000256" key="2">
    <source>
        <dbReference type="SAM" id="SignalP"/>
    </source>
</evidence>
<accession>A0A8J4AZ87</accession>
<protein>
    <recommendedName>
        <fullName evidence="3">Ricin B lectin domain-containing protein</fullName>
    </recommendedName>
</protein>
<feature type="region of interest" description="Disordered" evidence="1">
    <location>
        <begin position="221"/>
        <end position="328"/>
    </location>
</feature>
<proteinExistence type="predicted"/>
<feature type="compositionally biased region" description="Pro residues" evidence="1">
    <location>
        <begin position="228"/>
        <end position="322"/>
    </location>
</feature>
<dbReference type="CDD" id="cd00161">
    <property type="entry name" value="beta-trefoil_Ricin-like"/>
    <property type="match status" value="1"/>
</dbReference>
<feature type="compositionally biased region" description="Pro residues" evidence="1">
    <location>
        <begin position="47"/>
        <end position="64"/>
    </location>
</feature>
<sequence>MRSHHILAATALLLVASILHSAALPEYGSSSSVRRLQQVSPNRASRPPRPPPIPPPPPPPPFPAAQPIRTALGTNRCIDVAGGQVVNGAKLVQTTCDANSQTQKFIVLNAGDRVIRIYSAVNTKRCWTAWSLSDGAPPANDYGSSAYTMYNGAVRLWDCVFTDEQQQFKPTVQGAGWSLQPKFATQNCVGLNVTSPTETLLVMQPCSSVSGQTFVFTITGWSPSASQSPPPSPPPIRSSPPPSPSPPSLRSSPPLPPPPSPPPPRSLPPPPRSSPPPPPSPPPSPPPPKPPKNAKSPPPPPPSPAPISSPPLPRALPPPPRGRSPRAR</sequence>
<dbReference type="EMBL" id="BNCO01000009">
    <property type="protein sequence ID" value="GIL50849.1"/>
    <property type="molecule type" value="Genomic_DNA"/>
</dbReference>
<dbReference type="PROSITE" id="PS50231">
    <property type="entry name" value="RICIN_B_LECTIN"/>
    <property type="match status" value="1"/>
</dbReference>
<feature type="signal peptide" evidence="2">
    <location>
        <begin position="1"/>
        <end position="23"/>
    </location>
</feature>
<keyword evidence="2" id="KW-0732">Signal</keyword>
<evidence type="ECO:0000313" key="4">
    <source>
        <dbReference type="EMBL" id="GIL50849.1"/>
    </source>
</evidence>
<feature type="region of interest" description="Disordered" evidence="1">
    <location>
        <begin position="30"/>
        <end position="67"/>
    </location>
</feature>
<comment type="caution">
    <text evidence="4">The sequence shown here is derived from an EMBL/GenBank/DDBJ whole genome shotgun (WGS) entry which is preliminary data.</text>
</comment>